<protein>
    <submittedName>
        <fullName evidence="1">DUF72 domain-containing protein</fullName>
    </submittedName>
</protein>
<dbReference type="InterPro" id="IPR002763">
    <property type="entry name" value="DUF72"/>
</dbReference>
<dbReference type="Gene3D" id="3.20.20.410">
    <property type="entry name" value="Protein of unknown function UPF0759"/>
    <property type="match status" value="1"/>
</dbReference>
<dbReference type="Proteomes" id="UP000614216">
    <property type="component" value="Unassembled WGS sequence"/>
</dbReference>
<dbReference type="PANTHER" id="PTHR30348:SF4">
    <property type="entry name" value="DUF72 DOMAIN-CONTAINING PROTEIN"/>
    <property type="match status" value="1"/>
</dbReference>
<dbReference type="PANTHER" id="PTHR30348">
    <property type="entry name" value="UNCHARACTERIZED PROTEIN YECE"/>
    <property type="match status" value="1"/>
</dbReference>
<accession>A0A937G249</accession>
<proteinExistence type="predicted"/>
<evidence type="ECO:0000313" key="1">
    <source>
        <dbReference type="EMBL" id="MBL6449247.1"/>
    </source>
</evidence>
<organism evidence="1 2">
    <name type="scientific">Fulvivirga marina</name>
    <dbReference type="NCBI Taxonomy" id="2494733"/>
    <lineage>
        <taxon>Bacteria</taxon>
        <taxon>Pseudomonadati</taxon>
        <taxon>Bacteroidota</taxon>
        <taxon>Cytophagia</taxon>
        <taxon>Cytophagales</taxon>
        <taxon>Fulvivirgaceae</taxon>
        <taxon>Fulvivirga</taxon>
    </lineage>
</organism>
<sequence length="245" mass="29583">MKKYHIGCSGFYYSDWVGKFYPEDLNKKKWLEFYAGRFDTVEINNSFYRLPKETTVEGWYDRTPEKFLFTLKGSRYITHVKRLIGARESIAHFYHLADILKEKMGSILWQLPPNLKIDKERLINFCKALSTNYKNVIEFRHASWFHKEIYEILREYKIAYCIISAPGNLPEDIITTTNFAYLRFHGKTDWYNYHYSKKQLNYWKNRIERLKVKEVFIYFNNDHNTQAVENGLLLKKLLKKEEEHA</sequence>
<comment type="caution">
    <text evidence="1">The sequence shown here is derived from an EMBL/GenBank/DDBJ whole genome shotgun (WGS) entry which is preliminary data.</text>
</comment>
<keyword evidence="2" id="KW-1185">Reference proteome</keyword>
<dbReference type="SUPFAM" id="SSF117396">
    <property type="entry name" value="TM1631-like"/>
    <property type="match status" value="1"/>
</dbReference>
<reference evidence="1" key="1">
    <citation type="submission" date="2021-01" db="EMBL/GenBank/DDBJ databases">
        <title>Fulvivirga kasyanovii gen. nov., sp nov., a novel member of the phylum Bacteroidetes isolated from seawater in a mussel farm.</title>
        <authorList>
            <person name="Zhao L.-H."/>
            <person name="Wang Z.-J."/>
        </authorList>
    </citation>
    <scope>NUCLEOTIDE SEQUENCE</scope>
    <source>
        <strain evidence="1">29W222</strain>
    </source>
</reference>
<dbReference type="RefSeq" id="WP_202858780.1">
    <property type="nucleotide sequence ID" value="NZ_JAEUGD010000066.1"/>
</dbReference>
<dbReference type="InterPro" id="IPR036520">
    <property type="entry name" value="UPF0759_sf"/>
</dbReference>
<name>A0A937G249_9BACT</name>
<evidence type="ECO:0000313" key="2">
    <source>
        <dbReference type="Proteomes" id="UP000614216"/>
    </source>
</evidence>
<gene>
    <name evidence="1" type="ORF">JMN32_23255</name>
</gene>
<dbReference type="Pfam" id="PF01904">
    <property type="entry name" value="DUF72"/>
    <property type="match status" value="1"/>
</dbReference>
<dbReference type="AlphaFoldDB" id="A0A937G249"/>
<dbReference type="EMBL" id="JAEUGD010000066">
    <property type="protein sequence ID" value="MBL6449247.1"/>
    <property type="molecule type" value="Genomic_DNA"/>
</dbReference>